<keyword evidence="2" id="KW-1185">Reference proteome</keyword>
<evidence type="ECO:0000313" key="2">
    <source>
        <dbReference type="Proteomes" id="UP000694397"/>
    </source>
</evidence>
<reference evidence="1" key="2">
    <citation type="submission" date="2025-08" db="UniProtKB">
        <authorList>
            <consortium name="Ensembl"/>
        </authorList>
    </citation>
    <scope>IDENTIFICATION</scope>
</reference>
<dbReference type="Ensembl" id="ENSSFOT00015048911.1">
    <property type="protein sequence ID" value="ENSSFOP00015040732.1"/>
    <property type="gene ID" value="ENSSFOG00015025090.1"/>
</dbReference>
<name>A0A8C9SPJ3_SCLFO</name>
<dbReference type="AlphaFoldDB" id="A0A8C9SPJ3"/>
<dbReference type="Proteomes" id="UP000694397">
    <property type="component" value="Chromosome 25"/>
</dbReference>
<organism evidence="1 2">
    <name type="scientific">Scleropages formosus</name>
    <name type="common">Asian bonytongue</name>
    <name type="synonym">Osteoglossum formosum</name>
    <dbReference type="NCBI Taxonomy" id="113540"/>
    <lineage>
        <taxon>Eukaryota</taxon>
        <taxon>Metazoa</taxon>
        <taxon>Chordata</taxon>
        <taxon>Craniata</taxon>
        <taxon>Vertebrata</taxon>
        <taxon>Euteleostomi</taxon>
        <taxon>Actinopterygii</taxon>
        <taxon>Neopterygii</taxon>
        <taxon>Teleostei</taxon>
        <taxon>Osteoglossocephala</taxon>
        <taxon>Osteoglossomorpha</taxon>
        <taxon>Osteoglossiformes</taxon>
        <taxon>Osteoglossidae</taxon>
        <taxon>Scleropages</taxon>
    </lineage>
</organism>
<accession>A0A8C9SPJ3</accession>
<reference evidence="1" key="3">
    <citation type="submission" date="2025-09" db="UniProtKB">
        <authorList>
            <consortium name="Ensembl"/>
        </authorList>
    </citation>
    <scope>IDENTIFICATION</scope>
</reference>
<proteinExistence type="predicted"/>
<sequence>MWAAGSVLLTVTTFGSIGCRFDPHLWVTVTCFHSLCACKFLCVCVCLSPYCGLLLISQPGVWLQSEKWTTANVLVTAGQQSAGAGGRD</sequence>
<protein>
    <submittedName>
        <fullName evidence="1">Uncharacterized protein</fullName>
    </submittedName>
</protein>
<reference evidence="1 2" key="1">
    <citation type="submission" date="2019-04" db="EMBL/GenBank/DDBJ databases">
        <authorList>
            <consortium name="Wellcome Sanger Institute Data Sharing"/>
        </authorList>
    </citation>
    <scope>NUCLEOTIDE SEQUENCE [LARGE SCALE GENOMIC DNA]</scope>
</reference>
<evidence type="ECO:0000313" key="1">
    <source>
        <dbReference type="Ensembl" id="ENSSFOP00015040732.1"/>
    </source>
</evidence>